<feature type="non-terminal residue" evidence="1">
    <location>
        <position position="99"/>
    </location>
</feature>
<accession>A0A1B6GZY3</accession>
<dbReference type="AlphaFoldDB" id="A0A1B6GZY3"/>
<reference evidence="1" key="1">
    <citation type="submission" date="2015-11" db="EMBL/GenBank/DDBJ databases">
        <title>De novo transcriptome assembly of four potential Pierce s Disease insect vectors from Arizona vineyards.</title>
        <authorList>
            <person name="Tassone E.E."/>
        </authorList>
    </citation>
    <scope>NUCLEOTIDE SEQUENCE</scope>
</reference>
<sequence>LLKILELMKNIFSTRKQAKLLEFVILLKKALQNNEDRIPNLNCILQNEEMSTKLCKEAKEQHIKPFGTLNSNLAAKAQLAHQTKEMTKKVDQESKQDYK</sequence>
<evidence type="ECO:0000313" key="1">
    <source>
        <dbReference type="EMBL" id="JAS67986.1"/>
    </source>
</evidence>
<gene>
    <name evidence="1" type="ORF">g.48171</name>
</gene>
<feature type="non-terminal residue" evidence="1">
    <location>
        <position position="1"/>
    </location>
</feature>
<organism evidence="1">
    <name type="scientific">Cuerna arida</name>
    <dbReference type="NCBI Taxonomy" id="1464854"/>
    <lineage>
        <taxon>Eukaryota</taxon>
        <taxon>Metazoa</taxon>
        <taxon>Ecdysozoa</taxon>
        <taxon>Arthropoda</taxon>
        <taxon>Hexapoda</taxon>
        <taxon>Insecta</taxon>
        <taxon>Pterygota</taxon>
        <taxon>Neoptera</taxon>
        <taxon>Paraneoptera</taxon>
        <taxon>Hemiptera</taxon>
        <taxon>Auchenorrhyncha</taxon>
        <taxon>Membracoidea</taxon>
        <taxon>Cicadellidae</taxon>
        <taxon>Cicadellinae</taxon>
        <taxon>Proconiini</taxon>
        <taxon>Cuerna</taxon>
    </lineage>
</organism>
<name>A0A1B6GZY3_9HEMI</name>
<proteinExistence type="predicted"/>
<protein>
    <submittedName>
        <fullName evidence="1">Uncharacterized protein</fullName>
    </submittedName>
</protein>
<dbReference type="EMBL" id="GECZ01001783">
    <property type="protein sequence ID" value="JAS67986.1"/>
    <property type="molecule type" value="Transcribed_RNA"/>
</dbReference>